<proteinExistence type="predicted"/>
<dbReference type="Proteomes" id="UP000477311">
    <property type="component" value="Unassembled WGS sequence"/>
</dbReference>
<feature type="domain" description="EVE" evidence="1">
    <location>
        <begin position="2"/>
        <end position="132"/>
    </location>
</feature>
<name>A0A6M1RKR1_9BACT</name>
<keyword evidence="3" id="KW-1185">Reference proteome</keyword>
<dbReference type="Pfam" id="PF01878">
    <property type="entry name" value="EVE"/>
    <property type="match status" value="1"/>
</dbReference>
<dbReference type="AlphaFoldDB" id="A0A6M1RKR1"/>
<evidence type="ECO:0000313" key="3">
    <source>
        <dbReference type="Proteomes" id="UP000477311"/>
    </source>
</evidence>
<accession>A0A6M1RKR1</accession>
<dbReference type="InterPro" id="IPR047197">
    <property type="entry name" value="THYN1-like_EVE"/>
</dbReference>
<dbReference type="EMBL" id="JAAKYA010000087">
    <property type="protein sequence ID" value="NGO40356.1"/>
    <property type="molecule type" value="Genomic_DNA"/>
</dbReference>
<dbReference type="InterPro" id="IPR052181">
    <property type="entry name" value="5hmC_binding"/>
</dbReference>
<dbReference type="CDD" id="cd21133">
    <property type="entry name" value="EVE"/>
    <property type="match status" value="1"/>
</dbReference>
<protein>
    <submittedName>
        <fullName evidence="2">EVE domain-containing protein</fullName>
    </submittedName>
</protein>
<dbReference type="RefSeq" id="WP_165108875.1">
    <property type="nucleotide sequence ID" value="NZ_JAAKYA010000087.1"/>
</dbReference>
<sequence>MQYWLVKQEPGEYPWTRLVRENGTAWTGVRNYQARNYLRAMRKGDRVLFYHSGKERAVVGIARVRQEAYPDPTADSPDWIAVDLEPLRPLTQPVPLAQIKKDPVLRDMLLVRQARLSVMPVTPAQWRRILELGQTEL</sequence>
<evidence type="ECO:0000259" key="1">
    <source>
        <dbReference type="Pfam" id="PF01878"/>
    </source>
</evidence>
<dbReference type="InterPro" id="IPR002740">
    <property type="entry name" value="EVE_domain"/>
</dbReference>
<dbReference type="InterPro" id="IPR015947">
    <property type="entry name" value="PUA-like_sf"/>
</dbReference>
<gene>
    <name evidence="2" type="ORF">G4L39_13260</name>
</gene>
<organism evidence="2 3">
    <name type="scientific">Limisphaera ngatamarikiensis</name>
    <dbReference type="NCBI Taxonomy" id="1324935"/>
    <lineage>
        <taxon>Bacteria</taxon>
        <taxon>Pseudomonadati</taxon>
        <taxon>Verrucomicrobiota</taxon>
        <taxon>Verrucomicrobiia</taxon>
        <taxon>Limisphaerales</taxon>
        <taxon>Limisphaeraceae</taxon>
        <taxon>Limisphaera</taxon>
    </lineage>
</organism>
<dbReference type="SUPFAM" id="SSF88697">
    <property type="entry name" value="PUA domain-like"/>
    <property type="match status" value="1"/>
</dbReference>
<comment type="caution">
    <text evidence="2">The sequence shown here is derived from an EMBL/GenBank/DDBJ whole genome shotgun (WGS) entry which is preliminary data.</text>
</comment>
<reference evidence="2 3" key="1">
    <citation type="submission" date="2020-02" db="EMBL/GenBank/DDBJ databases">
        <title>Draft genome sequence of Limisphaera ngatamarikiensis NGM72.4T, a thermophilic Verrucomicrobia grouped in subdivision 3.</title>
        <authorList>
            <person name="Carere C.R."/>
            <person name="Steen J."/>
            <person name="Hugenholtz P."/>
            <person name="Stott M.B."/>
        </authorList>
    </citation>
    <scope>NUCLEOTIDE SEQUENCE [LARGE SCALE GENOMIC DNA]</scope>
    <source>
        <strain evidence="2 3">NGM72.4</strain>
    </source>
</reference>
<dbReference type="PANTHER" id="PTHR14087">
    <property type="entry name" value="THYMOCYTE NUCLEAR PROTEIN 1"/>
    <property type="match status" value="1"/>
</dbReference>
<dbReference type="Gene3D" id="3.10.590.10">
    <property type="entry name" value="ph1033 like domains"/>
    <property type="match status" value="1"/>
</dbReference>
<dbReference type="PANTHER" id="PTHR14087:SF7">
    <property type="entry name" value="THYMOCYTE NUCLEAR PROTEIN 1"/>
    <property type="match status" value="1"/>
</dbReference>
<evidence type="ECO:0000313" key="2">
    <source>
        <dbReference type="EMBL" id="NGO40356.1"/>
    </source>
</evidence>